<evidence type="ECO:0000313" key="3">
    <source>
        <dbReference type="Proteomes" id="UP000235005"/>
    </source>
</evidence>
<dbReference type="EMBL" id="PKUS01000042">
    <property type="protein sequence ID" value="PLW66919.1"/>
    <property type="molecule type" value="Genomic_DNA"/>
</dbReference>
<comment type="caution">
    <text evidence="2">The sequence shown here is derived from an EMBL/GenBank/DDBJ whole genome shotgun (WGS) entry which is preliminary data.</text>
</comment>
<dbReference type="AlphaFoldDB" id="A0A2N5WXF5"/>
<evidence type="ECO:0000256" key="1">
    <source>
        <dbReference type="SAM" id="Coils"/>
    </source>
</evidence>
<keyword evidence="1" id="KW-0175">Coiled coil</keyword>
<evidence type="ECO:0000313" key="2">
    <source>
        <dbReference type="EMBL" id="PLW66919.1"/>
    </source>
</evidence>
<reference evidence="2 3" key="1">
    <citation type="submission" date="2018-01" db="EMBL/GenBank/DDBJ databases">
        <title>The draft genome sequence of Halioglobus lutimaris HF004.</title>
        <authorList>
            <person name="Du Z.-J."/>
            <person name="Shi M.-J."/>
        </authorList>
    </citation>
    <scope>NUCLEOTIDE SEQUENCE [LARGE SCALE GENOMIC DNA]</scope>
    <source>
        <strain evidence="2 3">HF004</strain>
    </source>
</reference>
<proteinExistence type="predicted"/>
<organism evidence="2 3">
    <name type="scientific">Pseudohalioglobus lutimaris</name>
    <dbReference type="NCBI Taxonomy" id="1737061"/>
    <lineage>
        <taxon>Bacteria</taxon>
        <taxon>Pseudomonadati</taxon>
        <taxon>Pseudomonadota</taxon>
        <taxon>Gammaproteobacteria</taxon>
        <taxon>Cellvibrionales</taxon>
        <taxon>Halieaceae</taxon>
        <taxon>Pseudohalioglobus</taxon>
    </lineage>
</organism>
<evidence type="ECO:0008006" key="4">
    <source>
        <dbReference type="Google" id="ProtNLM"/>
    </source>
</evidence>
<protein>
    <recommendedName>
        <fullName evidence="4">ATP-binding protein</fullName>
    </recommendedName>
</protein>
<gene>
    <name evidence="2" type="ORF">C0039_19495</name>
</gene>
<name>A0A2N5WXF5_9GAMM</name>
<sequence>MTMHGKVSVNTHYTRSVNLERDQGSVEVLEAYIPTSRAIRTLERVASAFHEKQAPRAWSLIGPYGSGKSSFSVFASDLLSNPSDKLSKIAQGKLEATDPKLQERVEAGLANSKGMLKVLVTGAPEPMARRILTGFQHSIDEAWSGRRGKRPPIFSKLSAILSSPEISVSETIEFVNEAQIALGKLGYCGVVLIIDELGKFLEYEARHYGANDIYLLQSLAEHACAGNACNLFLFVMLHQSFEQYAKGLGENLKNEWSKVQGRFEEVPFIESSEQVLRVVSNAFKHDFSRAEKGSLKKSIVNYVDVLSASNALPAALKRTEAVKLFQSCYPLHPVSALLLPLLCQKIAQNERTLFSYLGSHEEFGLSDMLGQLDSVDDCVQPYHLFDYFIANQSAALSDYATHRRWAEVVTSLERLGDATSADIALLKTIGIMNIIGAKGGLKPSKAILELCLDGSSQVDKSLKSLLAASVVTYRKFSGEYRVWQGSDFDLEEALHDGLNHIGEFELADTLNNESSLQPLVARRYTIRNGALRYFTPMFVDARSFRSTPSSSSMPRIVLFLAAAQDDEKIFFEEVTSYFSDLDIVAICKNGSQLRESTAEVIALRHVGATRQELASDPVAKREFEDRLTAAEHAQSILLTEILESPQDNDWYHRSKTLPLTNKREFQEQLSAVLEKVYCKAPELHNELVNRDKPSSQANAGRIKLLYAMITSPQETDLGIEKFPPEKAIYRSILMETKLHQETSLNEWEFTAPAKRTPFYAVWQRIDQFLDETEESPKPFTELNNELMAPPYGVKAGILPILYIAVYCVYQQELAIYENRQYRPNFTEDMLDRFVKRPDEFAVQRFRIVGLRASIYEQYKTLFNDDREKTIIQLARPLAKHIGGLEEYTLKTRSSQLSKEAKAVRDAFKLAKSPERLLFEDLPKAVGFEHALGDDSGSLEGFANALQEALKELRYAYSDMVKGQQKLLAQAFHMSDDLSLEQLRQKSIGRYEGLEQYTVDVDGLRAFIKRVSKRTGSDDEWLENILMFLGHKPSSKWSDADRAEAEVKLSDFAKRILDLETLRLHYDKNASKYEGDFQVILLKSLKKGQEPIDEVVAIDQARHEAIQDVKHELKEKLDKHSDKELKLAILAELVDEFLNEYQEVKSEPKEKKVTKNRKVKGVQ</sequence>
<dbReference type="OrthoDB" id="856045at2"/>
<accession>A0A2N5WXF5</accession>
<dbReference type="RefSeq" id="WP_101519040.1">
    <property type="nucleotide sequence ID" value="NZ_PKUS01000042.1"/>
</dbReference>
<keyword evidence="3" id="KW-1185">Reference proteome</keyword>
<dbReference type="Proteomes" id="UP000235005">
    <property type="component" value="Unassembled WGS sequence"/>
</dbReference>
<feature type="coiled-coil region" evidence="1">
    <location>
        <begin position="1102"/>
        <end position="1146"/>
    </location>
</feature>